<dbReference type="EMBL" id="CP095855">
    <property type="protein sequence ID" value="UPK72697.1"/>
    <property type="molecule type" value="Genomic_DNA"/>
</dbReference>
<reference evidence="3 4" key="1">
    <citation type="submission" date="2022-04" db="EMBL/GenBank/DDBJ databases">
        <title>The arsenic-methylating capacity of Chitinophaga filiformis YT5 during chitin decomposition.</title>
        <authorList>
            <person name="Chen G."/>
            <person name="Liang Y."/>
        </authorList>
    </citation>
    <scope>NUCLEOTIDE SEQUENCE [LARGE SCALE GENOMIC DNA]</scope>
    <source>
        <strain evidence="3 4">YT5</strain>
    </source>
</reference>
<keyword evidence="2" id="KW-0812">Transmembrane</keyword>
<evidence type="ECO:0000256" key="1">
    <source>
        <dbReference type="SAM" id="MobiDB-lite"/>
    </source>
</evidence>
<keyword evidence="2" id="KW-1133">Transmembrane helix</keyword>
<keyword evidence="4" id="KW-1185">Reference proteome</keyword>
<feature type="compositionally biased region" description="Polar residues" evidence="1">
    <location>
        <begin position="259"/>
        <end position="270"/>
    </location>
</feature>
<feature type="region of interest" description="Disordered" evidence="1">
    <location>
        <begin position="131"/>
        <end position="197"/>
    </location>
</feature>
<feature type="transmembrane region" description="Helical" evidence="2">
    <location>
        <begin position="283"/>
        <end position="302"/>
    </location>
</feature>
<organism evidence="3 4">
    <name type="scientific">Chitinophaga filiformis</name>
    <name type="common">Myxococcus filiformis</name>
    <name type="synonym">Flexibacter filiformis</name>
    <dbReference type="NCBI Taxonomy" id="104663"/>
    <lineage>
        <taxon>Bacteria</taxon>
        <taxon>Pseudomonadati</taxon>
        <taxon>Bacteroidota</taxon>
        <taxon>Chitinophagia</taxon>
        <taxon>Chitinophagales</taxon>
        <taxon>Chitinophagaceae</taxon>
        <taxon>Chitinophaga</taxon>
    </lineage>
</organism>
<dbReference type="Proteomes" id="UP000830198">
    <property type="component" value="Chromosome"/>
</dbReference>
<feature type="compositionally biased region" description="Polar residues" evidence="1">
    <location>
        <begin position="138"/>
        <end position="152"/>
    </location>
</feature>
<sequence length="592" mass="64218">MENNLETDYIQRCLQLVERRFDRGPNSEWSSYDFEKLSDAIQEATGVVLSITTLKRLWGKLSYTNTPAVTTLNTLARYAGYEDWGTFRRKLPAERATPVTRVAAAGQATDPTDQFAANAIDATAAIKQPADPTDYFARNNTSATTANRQPADSTDDVARNTTGATTANRQPADSTDDVARNTTGATTTAGKLPSLTDQFANTSNGIATASQLSGPADNPAMNTIDGDAAREQSAAGLQSAGAPASSANGNMSAAENPGHSVSASAPQNNTEARRGKTHPSGRWPYWALGLLSLAIILYVTLLSNGRSKQASTDPGAYQFSSNKTVTTGVPNSVIFKYDASAAGDDSVFISQSWDVSRKFAVPKDRTEYSSIYYLPGYFRAKLIAGKQIVKEHDLMISSDGWLAAVEQEKVPVYFRQQEFLKGHTVEVDAATMQAYNISLQPAIPMLRFYYVKDMGSLRTDNFSFETSVKSNFNQGSAACQRVQILILCKNDVFFIPLCTKGCVGDLLLVAGGKAMQSKNTDLSKFGRDMSRWVQLKVEAKDKHIRILVDGDEAAAFTGDYQPTDIVGVQYRFEGPGAVKDTRFINGNKVIAL</sequence>
<dbReference type="RefSeq" id="WP_247814877.1">
    <property type="nucleotide sequence ID" value="NZ_CP095855.1"/>
</dbReference>
<feature type="region of interest" description="Disordered" evidence="1">
    <location>
        <begin position="230"/>
        <end position="279"/>
    </location>
</feature>
<feature type="compositionally biased region" description="Low complexity" evidence="1">
    <location>
        <begin position="159"/>
        <end position="169"/>
    </location>
</feature>
<proteinExistence type="predicted"/>
<evidence type="ECO:0000256" key="2">
    <source>
        <dbReference type="SAM" id="Phobius"/>
    </source>
</evidence>
<gene>
    <name evidence="3" type="ORF">MYF79_15505</name>
</gene>
<evidence type="ECO:0000313" key="4">
    <source>
        <dbReference type="Proteomes" id="UP000830198"/>
    </source>
</evidence>
<accession>A0ABY4I9B7</accession>
<name>A0ABY4I9B7_CHIFI</name>
<evidence type="ECO:0000313" key="3">
    <source>
        <dbReference type="EMBL" id="UPK72697.1"/>
    </source>
</evidence>
<keyword evidence="2" id="KW-0472">Membrane</keyword>
<feature type="compositionally biased region" description="Low complexity" evidence="1">
    <location>
        <begin position="239"/>
        <end position="254"/>
    </location>
</feature>
<protein>
    <recommendedName>
        <fullName evidence="5">Helix-turn-helix domain-containing protein</fullName>
    </recommendedName>
</protein>
<evidence type="ECO:0008006" key="5">
    <source>
        <dbReference type="Google" id="ProtNLM"/>
    </source>
</evidence>